<organism evidence="2 3">
    <name type="scientific">Meganyctiphanes norvegica</name>
    <name type="common">Northern krill</name>
    <name type="synonym">Thysanopoda norvegica</name>
    <dbReference type="NCBI Taxonomy" id="48144"/>
    <lineage>
        <taxon>Eukaryota</taxon>
        <taxon>Metazoa</taxon>
        <taxon>Ecdysozoa</taxon>
        <taxon>Arthropoda</taxon>
        <taxon>Crustacea</taxon>
        <taxon>Multicrustacea</taxon>
        <taxon>Malacostraca</taxon>
        <taxon>Eumalacostraca</taxon>
        <taxon>Eucarida</taxon>
        <taxon>Euphausiacea</taxon>
        <taxon>Euphausiidae</taxon>
        <taxon>Meganyctiphanes</taxon>
    </lineage>
</organism>
<evidence type="ECO:0000256" key="1">
    <source>
        <dbReference type="SAM" id="SignalP"/>
    </source>
</evidence>
<dbReference type="Proteomes" id="UP001497623">
    <property type="component" value="Unassembled WGS sequence"/>
</dbReference>
<dbReference type="AlphaFoldDB" id="A0AAV2SIV9"/>
<gene>
    <name evidence="2" type="ORF">MNOR_LOCUS37297</name>
</gene>
<sequence length="227" mass="25259">MWLIQILLVTACLQEVLSITCYNCTSDEFFDDDGRPFDPDCGSLQYDGLTAESSHYTYCITVLWESGAVIRGFFHETSGFEDGECRDNDPHWGECFCTHDRCNTGNYCEQCDYIWPPITNITTAAPTTLASTNEPITTTEGSSLICYHCVDCSSIDDSTPVIQDPAFSSCVSTVFLTSTEVVRGGTRELRPDGECEQYNSILSCWCSTDFCNDEIFGQLNKASLDDN</sequence>
<comment type="caution">
    <text evidence="2">The sequence shown here is derived from an EMBL/GenBank/DDBJ whole genome shotgun (WGS) entry which is preliminary data.</text>
</comment>
<keyword evidence="3" id="KW-1185">Reference proteome</keyword>
<name>A0AAV2SIV9_MEGNR</name>
<reference evidence="2 3" key="1">
    <citation type="submission" date="2024-05" db="EMBL/GenBank/DDBJ databases">
        <authorList>
            <person name="Wallberg A."/>
        </authorList>
    </citation>
    <scope>NUCLEOTIDE SEQUENCE [LARGE SCALE GENOMIC DNA]</scope>
</reference>
<feature type="signal peptide" evidence="1">
    <location>
        <begin position="1"/>
        <end position="18"/>
    </location>
</feature>
<protein>
    <submittedName>
        <fullName evidence="2">Uncharacterized protein</fullName>
    </submittedName>
</protein>
<proteinExistence type="predicted"/>
<accession>A0AAV2SIV9</accession>
<keyword evidence="1" id="KW-0732">Signal</keyword>
<evidence type="ECO:0000313" key="2">
    <source>
        <dbReference type="EMBL" id="CAL4197575.1"/>
    </source>
</evidence>
<dbReference type="EMBL" id="CAXKWB010073953">
    <property type="protein sequence ID" value="CAL4197575.1"/>
    <property type="molecule type" value="Genomic_DNA"/>
</dbReference>
<feature type="chain" id="PRO_5043405100" evidence="1">
    <location>
        <begin position="19"/>
        <end position="227"/>
    </location>
</feature>
<evidence type="ECO:0000313" key="3">
    <source>
        <dbReference type="Proteomes" id="UP001497623"/>
    </source>
</evidence>